<dbReference type="AlphaFoldDB" id="A0A6M0ILV8"/>
<proteinExistence type="predicted"/>
<feature type="signal peptide" evidence="2">
    <location>
        <begin position="1"/>
        <end position="18"/>
    </location>
</feature>
<dbReference type="EMBL" id="JAAGNZ010000002">
    <property type="protein sequence ID" value="NEU69258.1"/>
    <property type="molecule type" value="Genomic_DNA"/>
</dbReference>
<keyword evidence="2" id="KW-0732">Signal</keyword>
<protein>
    <submittedName>
        <fullName evidence="3">Uncharacterized protein</fullName>
    </submittedName>
</protein>
<name>A0A6M0ILV8_9BACT</name>
<sequence length="209" mass="22096">MKSILTFLLLGAGFGALAQSSSSLSTVINDDDKTMSILIEGDRNGQAIKYNQKFDVRKLSAADKDALKSRVLDSLGVGESALGSEAVTSRDRTPRGTVGGPTPPKPAKNGPMSGSGPSVSTGTSANAGQATVTFQCESCAGKVKLEVASPTEDYAIERDTKVNTDKRFFPYQLTLSPGEYTLKYYQNGVLQTQSKFTAKVGEANTVVIK</sequence>
<reference evidence="3 4" key="1">
    <citation type="submission" date="2020-02" db="EMBL/GenBank/DDBJ databases">
        <title>Draft genome sequence of two Spirosoma agri KCTC 52727 and Spirosoma terrae KCTC 52035.</title>
        <authorList>
            <person name="Rojas J."/>
            <person name="Ambika Manirajan B."/>
            <person name="Ratering S."/>
            <person name="Suarez C."/>
            <person name="Schnell S."/>
        </authorList>
    </citation>
    <scope>NUCLEOTIDE SEQUENCE [LARGE SCALE GENOMIC DNA]</scope>
    <source>
        <strain evidence="3 4">KCTC 52727</strain>
    </source>
</reference>
<evidence type="ECO:0000256" key="2">
    <source>
        <dbReference type="SAM" id="SignalP"/>
    </source>
</evidence>
<comment type="caution">
    <text evidence="3">The sequence shown here is derived from an EMBL/GenBank/DDBJ whole genome shotgun (WGS) entry which is preliminary data.</text>
</comment>
<feature type="chain" id="PRO_5026671001" evidence="2">
    <location>
        <begin position="19"/>
        <end position="209"/>
    </location>
</feature>
<evidence type="ECO:0000256" key="1">
    <source>
        <dbReference type="SAM" id="MobiDB-lite"/>
    </source>
</evidence>
<evidence type="ECO:0000313" key="4">
    <source>
        <dbReference type="Proteomes" id="UP000477386"/>
    </source>
</evidence>
<feature type="region of interest" description="Disordered" evidence="1">
    <location>
        <begin position="83"/>
        <end position="125"/>
    </location>
</feature>
<organism evidence="3 4">
    <name type="scientific">Spirosoma agri</name>
    <dbReference type="NCBI Taxonomy" id="1987381"/>
    <lineage>
        <taxon>Bacteria</taxon>
        <taxon>Pseudomonadati</taxon>
        <taxon>Bacteroidota</taxon>
        <taxon>Cytophagia</taxon>
        <taxon>Cytophagales</taxon>
        <taxon>Cytophagaceae</taxon>
        <taxon>Spirosoma</taxon>
    </lineage>
</organism>
<evidence type="ECO:0000313" key="3">
    <source>
        <dbReference type="EMBL" id="NEU69258.1"/>
    </source>
</evidence>
<dbReference type="RefSeq" id="WP_164041725.1">
    <property type="nucleotide sequence ID" value="NZ_JAAGNZ010000002.1"/>
</dbReference>
<dbReference type="Proteomes" id="UP000477386">
    <property type="component" value="Unassembled WGS sequence"/>
</dbReference>
<keyword evidence="4" id="KW-1185">Reference proteome</keyword>
<gene>
    <name evidence="3" type="ORF">GK091_20390</name>
</gene>
<feature type="compositionally biased region" description="Low complexity" evidence="1">
    <location>
        <begin position="110"/>
        <end position="124"/>
    </location>
</feature>
<accession>A0A6M0ILV8</accession>